<reference evidence="1" key="3">
    <citation type="journal article" date="2017" name="Nature">
        <title>Genome sequence of the progenitor of the wheat D genome Aegilops tauschii.</title>
        <authorList>
            <person name="Luo M.C."/>
            <person name="Gu Y.Q."/>
            <person name="Puiu D."/>
            <person name="Wang H."/>
            <person name="Twardziok S.O."/>
            <person name="Deal K.R."/>
            <person name="Huo N."/>
            <person name="Zhu T."/>
            <person name="Wang L."/>
            <person name="Wang Y."/>
            <person name="McGuire P.E."/>
            <person name="Liu S."/>
            <person name="Long H."/>
            <person name="Ramasamy R.K."/>
            <person name="Rodriguez J.C."/>
            <person name="Van S.L."/>
            <person name="Yuan L."/>
            <person name="Wang Z."/>
            <person name="Xia Z."/>
            <person name="Xiao L."/>
            <person name="Anderson O.D."/>
            <person name="Ouyang S."/>
            <person name="Liang Y."/>
            <person name="Zimin A.V."/>
            <person name="Pertea G."/>
            <person name="Qi P."/>
            <person name="Bennetzen J.L."/>
            <person name="Dai X."/>
            <person name="Dawson M.W."/>
            <person name="Muller H.G."/>
            <person name="Kugler K."/>
            <person name="Rivarola-Duarte L."/>
            <person name="Spannagl M."/>
            <person name="Mayer K.F.X."/>
            <person name="Lu F.H."/>
            <person name="Bevan M.W."/>
            <person name="Leroy P."/>
            <person name="Li P."/>
            <person name="You F.M."/>
            <person name="Sun Q."/>
            <person name="Liu Z."/>
            <person name="Lyons E."/>
            <person name="Wicker T."/>
            <person name="Salzberg S.L."/>
            <person name="Devos K.M."/>
            <person name="Dvorak J."/>
        </authorList>
    </citation>
    <scope>NUCLEOTIDE SEQUENCE [LARGE SCALE GENOMIC DNA]</scope>
    <source>
        <strain evidence="1">cv. AL8/78</strain>
    </source>
</reference>
<evidence type="ECO:0000313" key="2">
    <source>
        <dbReference type="Proteomes" id="UP000015105"/>
    </source>
</evidence>
<dbReference type="Gramene" id="AET1Gv20574300.1">
    <property type="protein sequence ID" value="AET1Gv20574300.1"/>
    <property type="gene ID" value="AET1Gv20574300"/>
</dbReference>
<name>A0A452YYR5_AEGTS</name>
<keyword evidence="2" id="KW-1185">Reference proteome</keyword>
<evidence type="ECO:0000313" key="1">
    <source>
        <dbReference type="EnsemblPlants" id="AET1Gv20574300.1"/>
    </source>
</evidence>
<reference evidence="2" key="2">
    <citation type="journal article" date="2017" name="Nat. Plants">
        <title>The Aegilops tauschii genome reveals multiple impacts of transposons.</title>
        <authorList>
            <person name="Zhao G."/>
            <person name="Zou C."/>
            <person name="Li K."/>
            <person name="Wang K."/>
            <person name="Li T."/>
            <person name="Gao L."/>
            <person name="Zhang X."/>
            <person name="Wang H."/>
            <person name="Yang Z."/>
            <person name="Liu X."/>
            <person name="Jiang W."/>
            <person name="Mao L."/>
            <person name="Kong X."/>
            <person name="Jiao Y."/>
            <person name="Jia J."/>
        </authorList>
    </citation>
    <scope>NUCLEOTIDE SEQUENCE [LARGE SCALE GENOMIC DNA]</scope>
    <source>
        <strain evidence="2">cv. AL8/78</strain>
    </source>
</reference>
<protein>
    <submittedName>
        <fullName evidence="1">Uncharacterized protein</fullName>
    </submittedName>
</protein>
<accession>A0A452YYR5</accession>
<reference evidence="1" key="4">
    <citation type="submission" date="2019-03" db="UniProtKB">
        <authorList>
            <consortium name="EnsemblPlants"/>
        </authorList>
    </citation>
    <scope>IDENTIFICATION</scope>
</reference>
<proteinExistence type="predicted"/>
<reference evidence="2" key="1">
    <citation type="journal article" date="2014" name="Science">
        <title>Ancient hybridizations among the ancestral genomes of bread wheat.</title>
        <authorList>
            <consortium name="International Wheat Genome Sequencing Consortium,"/>
            <person name="Marcussen T."/>
            <person name="Sandve S.R."/>
            <person name="Heier L."/>
            <person name="Spannagl M."/>
            <person name="Pfeifer M."/>
            <person name="Jakobsen K.S."/>
            <person name="Wulff B.B."/>
            <person name="Steuernagel B."/>
            <person name="Mayer K.F."/>
            <person name="Olsen O.A."/>
        </authorList>
    </citation>
    <scope>NUCLEOTIDE SEQUENCE [LARGE SCALE GENOMIC DNA]</scope>
    <source>
        <strain evidence="2">cv. AL8/78</strain>
    </source>
</reference>
<dbReference type="Proteomes" id="UP000015105">
    <property type="component" value="Chromosome 1D"/>
</dbReference>
<dbReference type="EnsemblPlants" id="AET1Gv20574300.1">
    <property type="protein sequence ID" value="AET1Gv20574300.1"/>
    <property type="gene ID" value="AET1Gv20574300"/>
</dbReference>
<reference evidence="1" key="5">
    <citation type="journal article" date="2021" name="G3 (Bethesda)">
        <title>Aegilops tauschii genome assembly Aet v5.0 features greater sequence contiguity and improved annotation.</title>
        <authorList>
            <person name="Wang L."/>
            <person name="Zhu T."/>
            <person name="Rodriguez J.C."/>
            <person name="Deal K.R."/>
            <person name="Dubcovsky J."/>
            <person name="McGuire P.E."/>
            <person name="Lux T."/>
            <person name="Spannagl M."/>
            <person name="Mayer K.F.X."/>
            <person name="Baldrich P."/>
            <person name="Meyers B.C."/>
            <person name="Huo N."/>
            <person name="Gu Y.Q."/>
            <person name="Zhou H."/>
            <person name="Devos K.M."/>
            <person name="Bennetzen J.L."/>
            <person name="Unver T."/>
            <person name="Budak H."/>
            <person name="Gulick P.J."/>
            <person name="Galiba G."/>
            <person name="Kalapos B."/>
            <person name="Nelson D.R."/>
            <person name="Li P."/>
            <person name="You F.M."/>
            <person name="Luo M.C."/>
            <person name="Dvorak J."/>
        </authorList>
    </citation>
    <scope>NUCLEOTIDE SEQUENCE [LARGE SCALE GENOMIC DNA]</scope>
    <source>
        <strain evidence="1">cv. AL8/78</strain>
    </source>
</reference>
<sequence>MTKSDVGNKDSLGSIKNCFSYWNSLNETSLFSYTLRTRTTFMDHFIGPGYIRNIQLTGRGIHRM</sequence>
<organism evidence="1 2">
    <name type="scientific">Aegilops tauschii subsp. strangulata</name>
    <name type="common">Goatgrass</name>
    <dbReference type="NCBI Taxonomy" id="200361"/>
    <lineage>
        <taxon>Eukaryota</taxon>
        <taxon>Viridiplantae</taxon>
        <taxon>Streptophyta</taxon>
        <taxon>Embryophyta</taxon>
        <taxon>Tracheophyta</taxon>
        <taxon>Spermatophyta</taxon>
        <taxon>Magnoliopsida</taxon>
        <taxon>Liliopsida</taxon>
        <taxon>Poales</taxon>
        <taxon>Poaceae</taxon>
        <taxon>BOP clade</taxon>
        <taxon>Pooideae</taxon>
        <taxon>Triticodae</taxon>
        <taxon>Triticeae</taxon>
        <taxon>Triticinae</taxon>
        <taxon>Aegilops</taxon>
    </lineage>
</organism>
<dbReference type="AlphaFoldDB" id="A0A452YYR5"/>